<sequence>MSETNKPYWVYLFLVFAAGVAALIANPWATADFQSWPSTDILLWLVVVTVAAMSPIPLPRGSATINLTPAVDVGVLLLFGPAPACWYGVASRLFGASAQQWRPFGLNVMRTWRAPVVLAVSGWVYSAMGGRFGMDLEFSFPQLASLLALSITYLAVKRAIGAFQVPLKNNELDTIEWFQLFKANAAYDFVLFPFGALLALTHLQIGPIAVAFFLMPLLVARYAMKLWADNKRALVDTVRTLMYAVDAADPYTRGHSYRVSKMSVQVARFLRVPEEDVEEIEYAALLHDIGRTAIKRSILTKPGKLSDNEQAELRNHPRIARNILQNLRLFEDAAEIVYSHHEQPDGQGYPRGLAGHEIPIGSRIIMTVAAFDAMTSDRPYRRGLSPEAAFEELLAHSGTQFFPEIVEALIELYTHDALFEGFDEEELIQYGGEDSNSRALEAYLTKKRILAPIPDKRGIRGSGPEIDAPELDMEDDTKVIEFPAELQYARDQVKKNKQVALSEDGESLIKVSGLSDIGCVREKNEDSLGVFESEELSHGCLMVLADGMGGAAAGEVASRLAVDNVSSAFFNAVDCREVPDVLSQSLKSANLVINRTGVEDARMAGMATTCTAAVVVGDQVYIAHVGDSRAYFISSKGIRALTEDHTLAVELQRMSSSDSPAMSEAKNVLTRCLGAEKDVEVDLLDTFTLHDGERLLLASDGLFNQVTDEEIHDIAHQYDPEEACGKLVELARSRGGYDNISVMIGALETNTD</sequence>
<feature type="transmembrane region" description="Helical" evidence="1">
    <location>
        <begin position="6"/>
        <end position="29"/>
    </location>
</feature>
<dbReference type="PANTHER" id="PTHR43155">
    <property type="entry name" value="CYCLIC DI-GMP PHOSPHODIESTERASE PA4108-RELATED"/>
    <property type="match status" value="1"/>
</dbReference>
<feature type="transmembrane region" description="Helical" evidence="1">
    <location>
        <begin position="41"/>
        <end position="58"/>
    </location>
</feature>
<evidence type="ECO:0000313" key="5">
    <source>
        <dbReference type="Proteomes" id="UP000547674"/>
    </source>
</evidence>
<evidence type="ECO:0000259" key="2">
    <source>
        <dbReference type="PROSITE" id="PS51746"/>
    </source>
</evidence>
<dbReference type="SMART" id="SM00332">
    <property type="entry name" value="PP2Cc"/>
    <property type="match status" value="1"/>
</dbReference>
<protein>
    <submittedName>
        <fullName evidence="4">HD domain-containing protein</fullName>
    </submittedName>
</protein>
<dbReference type="SMART" id="SM00471">
    <property type="entry name" value="HDc"/>
    <property type="match status" value="1"/>
</dbReference>
<feature type="transmembrane region" description="Helical" evidence="1">
    <location>
        <begin position="111"/>
        <end position="132"/>
    </location>
</feature>
<dbReference type="PROSITE" id="PS51832">
    <property type="entry name" value="HD_GYP"/>
    <property type="match status" value="1"/>
</dbReference>
<evidence type="ECO:0000256" key="1">
    <source>
        <dbReference type="SAM" id="Phobius"/>
    </source>
</evidence>
<gene>
    <name evidence="4" type="ORF">HKN21_05770</name>
</gene>
<name>A0A7Y2H215_UNCEI</name>
<dbReference type="AlphaFoldDB" id="A0A7Y2H215"/>
<dbReference type="Gene3D" id="3.60.40.10">
    <property type="entry name" value="PPM-type phosphatase domain"/>
    <property type="match status" value="1"/>
</dbReference>
<dbReference type="SUPFAM" id="SSF109604">
    <property type="entry name" value="HD-domain/PDEase-like"/>
    <property type="match status" value="1"/>
</dbReference>
<dbReference type="Proteomes" id="UP000547674">
    <property type="component" value="Unassembled WGS sequence"/>
</dbReference>
<feature type="domain" description="PPM-type phosphatase" evidence="2">
    <location>
        <begin position="511"/>
        <end position="747"/>
    </location>
</feature>
<dbReference type="PANTHER" id="PTHR43155:SF2">
    <property type="entry name" value="CYCLIC DI-GMP PHOSPHODIESTERASE PA4108"/>
    <property type="match status" value="1"/>
</dbReference>
<dbReference type="SUPFAM" id="SSF81606">
    <property type="entry name" value="PP2C-like"/>
    <property type="match status" value="1"/>
</dbReference>
<evidence type="ECO:0000259" key="3">
    <source>
        <dbReference type="PROSITE" id="PS51832"/>
    </source>
</evidence>
<proteinExistence type="predicted"/>
<dbReference type="PROSITE" id="PS51746">
    <property type="entry name" value="PPM_2"/>
    <property type="match status" value="1"/>
</dbReference>
<dbReference type="Pfam" id="PF13672">
    <property type="entry name" value="PP2C_2"/>
    <property type="match status" value="1"/>
</dbReference>
<dbReference type="EMBL" id="JABDJR010000218">
    <property type="protein sequence ID" value="NNF06247.1"/>
    <property type="molecule type" value="Genomic_DNA"/>
</dbReference>
<feature type="transmembrane region" description="Helical" evidence="1">
    <location>
        <begin position="138"/>
        <end position="156"/>
    </location>
</feature>
<organism evidence="4 5">
    <name type="scientific">Eiseniibacteriota bacterium</name>
    <dbReference type="NCBI Taxonomy" id="2212470"/>
    <lineage>
        <taxon>Bacteria</taxon>
        <taxon>Candidatus Eiseniibacteriota</taxon>
    </lineage>
</organism>
<accession>A0A7Y2H215</accession>
<dbReference type="InterPro" id="IPR006675">
    <property type="entry name" value="HDIG_dom"/>
</dbReference>
<feature type="domain" description="HD-GYP" evidence="3">
    <location>
        <begin position="230"/>
        <end position="425"/>
    </location>
</feature>
<dbReference type="InterPro" id="IPR001932">
    <property type="entry name" value="PPM-type_phosphatase-like_dom"/>
</dbReference>
<evidence type="ECO:0000313" key="4">
    <source>
        <dbReference type="EMBL" id="NNF06247.1"/>
    </source>
</evidence>
<keyword evidence="1" id="KW-1133">Transmembrane helix</keyword>
<keyword evidence="1" id="KW-0812">Transmembrane</keyword>
<dbReference type="InterPro" id="IPR037522">
    <property type="entry name" value="HD_GYP_dom"/>
</dbReference>
<dbReference type="SMART" id="SM00331">
    <property type="entry name" value="PP2C_SIG"/>
    <property type="match status" value="1"/>
</dbReference>
<dbReference type="Gene3D" id="1.10.3210.10">
    <property type="entry name" value="Hypothetical protein af1432"/>
    <property type="match status" value="1"/>
</dbReference>
<dbReference type="InterPro" id="IPR036457">
    <property type="entry name" value="PPM-type-like_dom_sf"/>
</dbReference>
<dbReference type="InterPro" id="IPR003607">
    <property type="entry name" value="HD/PDEase_dom"/>
</dbReference>
<dbReference type="CDD" id="cd00143">
    <property type="entry name" value="PP2Cc"/>
    <property type="match status" value="1"/>
</dbReference>
<dbReference type="NCBIfam" id="TIGR00277">
    <property type="entry name" value="HDIG"/>
    <property type="match status" value="1"/>
</dbReference>
<dbReference type="CDD" id="cd00077">
    <property type="entry name" value="HDc"/>
    <property type="match status" value="1"/>
</dbReference>
<dbReference type="Pfam" id="PF13487">
    <property type="entry name" value="HD_5"/>
    <property type="match status" value="1"/>
</dbReference>
<reference evidence="4 5" key="1">
    <citation type="submission" date="2020-03" db="EMBL/GenBank/DDBJ databases">
        <title>Metabolic flexibility allows generalist bacteria to become dominant in a frequently disturbed ecosystem.</title>
        <authorList>
            <person name="Chen Y.-J."/>
            <person name="Leung P.M."/>
            <person name="Bay S.K."/>
            <person name="Hugenholtz P."/>
            <person name="Kessler A.J."/>
            <person name="Shelley G."/>
            <person name="Waite D.W."/>
            <person name="Cook P.L."/>
            <person name="Greening C."/>
        </authorList>
    </citation>
    <scope>NUCLEOTIDE SEQUENCE [LARGE SCALE GENOMIC DNA]</scope>
    <source>
        <strain evidence="4">SS_bin_28</strain>
    </source>
</reference>
<comment type="caution">
    <text evidence="4">The sequence shown here is derived from an EMBL/GenBank/DDBJ whole genome shotgun (WGS) entry which is preliminary data.</text>
</comment>
<feature type="transmembrane region" description="Helical" evidence="1">
    <location>
        <begin position="70"/>
        <end position="90"/>
    </location>
</feature>
<keyword evidence="1" id="KW-0472">Membrane</keyword>